<dbReference type="PROSITE" id="PS51672">
    <property type="entry name" value="ACT_LIKE"/>
    <property type="match status" value="1"/>
</dbReference>
<evidence type="ECO:0000259" key="11">
    <source>
        <dbReference type="PROSITE" id="PS51672"/>
    </source>
</evidence>
<dbReference type="InterPro" id="IPR001926">
    <property type="entry name" value="TrpB-like_PALP"/>
</dbReference>
<keyword evidence="10" id="KW-0100">Branched-chain amino acid biosynthesis</keyword>
<dbReference type="GO" id="GO:0006567">
    <property type="term" value="P:L-threonine catabolic process"/>
    <property type="evidence" value="ECO:0007669"/>
    <property type="project" value="TreeGrafter"/>
</dbReference>
<dbReference type="Pfam" id="PF00291">
    <property type="entry name" value="PALP"/>
    <property type="match status" value="1"/>
</dbReference>
<evidence type="ECO:0000256" key="7">
    <source>
        <dbReference type="ARBA" id="ARBA00022624"/>
    </source>
</evidence>
<comment type="caution">
    <text evidence="12">The sequence shown here is derived from an EMBL/GenBank/DDBJ whole genome shotgun (WGS) entry which is preliminary data.</text>
</comment>
<evidence type="ECO:0000313" key="12">
    <source>
        <dbReference type="EMBL" id="PCJ18819.1"/>
    </source>
</evidence>
<comment type="pathway">
    <text evidence="3">Amino-acid biosynthesis; L-isoleucine biosynthesis; 2-oxobutanoate from L-threonine: step 1/1.</text>
</comment>
<dbReference type="InterPro" id="IPR050147">
    <property type="entry name" value="Ser/Thr_Dehydratase"/>
</dbReference>
<dbReference type="GO" id="GO:0006565">
    <property type="term" value="P:L-serine catabolic process"/>
    <property type="evidence" value="ECO:0007669"/>
    <property type="project" value="TreeGrafter"/>
</dbReference>
<accession>A0A2A5AHU2</accession>
<keyword evidence="6" id="KW-0028">Amino-acid biosynthesis</keyword>
<gene>
    <name evidence="12" type="ORF">COA96_16525</name>
</gene>
<dbReference type="InterPro" id="IPR036052">
    <property type="entry name" value="TrpB-like_PALP_sf"/>
</dbReference>
<evidence type="ECO:0000256" key="5">
    <source>
        <dbReference type="ARBA" id="ARBA00012096"/>
    </source>
</evidence>
<dbReference type="GO" id="GO:0004794">
    <property type="term" value="F:threonine deaminase activity"/>
    <property type="evidence" value="ECO:0007669"/>
    <property type="project" value="UniProtKB-EC"/>
</dbReference>
<evidence type="ECO:0000256" key="8">
    <source>
        <dbReference type="ARBA" id="ARBA00022898"/>
    </source>
</evidence>
<evidence type="ECO:0000256" key="9">
    <source>
        <dbReference type="ARBA" id="ARBA00023239"/>
    </source>
</evidence>
<dbReference type="InterPro" id="IPR045865">
    <property type="entry name" value="ACT-like_dom_sf"/>
</dbReference>
<protein>
    <recommendedName>
        <fullName evidence="5">threonine ammonia-lyase</fullName>
        <ecNumber evidence="5">4.3.1.19</ecNumber>
    </recommendedName>
</protein>
<dbReference type="AlphaFoldDB" id="A0A2A5AHU2"/>
<keyword evidence="9" id="KW-0456">Lyase</keyword>
<evidence type="ECO:0000313" key="13">
    <source>
        <dbReference type="Proteomes" id="UP000218327"/>
    </source>
</evidence>
<keyword evidence="7" id="KW-0412">Isoleucine biosynthesis</keyword>
<proteinExistence type="inferred from homology"/>
<reference evidence="13" key="1">
    <citation type="submission" date="2017-08" db="EMBL/GenBank/DDBJ databases">
        <title>A dynamic microbial community with high functional redundancy inhabits the cold, oxic subseafloor aquifer.</title>
        <authorList>
            <person name="Tully B.J."/>
            <person name="Wheat C.G."/>
            <person name="Glazer B.T."/>
            <person name="Huber J.A."/>
        </authorList>
    </citation>
    <scope>NUCLEOTIDE SEQUENCE [LARGE SCALE GENOMIC DNA]</scope>
</reference>
<comment type="cofactor">
    <cofactor evidence="2">
        <name>pyridoxal 5'-phosphate</name>
        <dbReference type="ChEBI" id="CHEBI:597326"/>
    </cofactor>
</comment>
<name>A0A2A5AHU2_9GAMM</name>
<dbReference type="PANTHER" id="PTHR48078:SF11">
    <property type="entry name" value="THREONINE DEHYDRATASE, MITOCHONDRIAL"/>
    <property type="match status" value="1"/>
</dbReference>
<dbReference type="Pfam" id="PF00585">
    <property type="entry name" value="Thr_dehydrat_C"/>
    <property type="match status" value="1"/>
</dbReference>
<dbReference type="EC" id="4.3.1.19" evidence="5"/>
<dbReference type="PANTHER" id="PTHR48078">
    <property type="entry name" value="THREONINE DEHYDRATASE, MITOCHONDRIAL-RELATED"/>
    <property type="match status" value="1"/>
</dbReference>
<dbReference type="UniPathway" id="UPA00047">
    <property type="reaction ID" value="UER00054"/>
</dbReference>
<feature type="domain" description="ACT-like" evidence="11">
    <location>
        <begin position="118"/>
        <end position="192"/>
    </location>
</feature>
<dbReference type="EMBL" id="NVVJ01000096">
    <property type="protein sequence ID" value="PCJ18819.1"/>
    <property type="molecule type" value="Genomic_DNA"/>
</dbReference>
<dbReference type="Gene3D" id="3.40.50.1100">
    <property type="match status" value="1"/>
</dbReference>
<evidence type="ECO:0000256" key="2">
    <source>
        <dbReference type="ARBA" id="ARBA00001933"/>
    </source>
</evidence>
<organism evidence="12 13">
    <name type="scientific">SAR86 cluster bacterium</name>
    <dbReference type="NCBI Taxonomy" id="2030880"/>
    <lineage>
        <taxon>Bacteria</taxon>
        <taxon>Pseudomonadati</taxon>
        <taxon>Pseudomonadota</taxon>
        <taxon>Gammaproteobacteria</taxon>
        <taxon>SAR86 cluster</taxon>
    </lineage>
</organism>
<evidence type="ECO:0000256" key="6">
    <source>
        <dbReference type="ARBA" id="ARBA00022605"/>
    </source>
</evidence>
<comment type="catalytic activity">
    <reaction evidence="1">
        <text>L-threonine = 2-oxobutanoate + NH4(+)</text>
        <dbReference type="Rhea" id="RHEA:22108"/>
        <dbReference type="ChEBI" id="CHEBI:16763"/>
        <dbReference type="ChEBI" id="CHEBI:28938"/>
        <dbReference type="ChEBI" id="CHEBI:57926"/>
        <dbReference type="EC" id="4.3.1.19"/>
    </reaction>
</comment>
<dbReference type="InterPro" id="IPR001721">
    <property type="entry name" value="TD_ACT-like"/>
</dbReference>
<sequence>MQASFDAGKNIGLDTIDSFVDGAAVKRPGDLGYQVCRDKLDHLVAVPEGKACATLLELYNEEGIVVEPAGALSIAALDFFAEEIRDKHVVCLISGGNNDIDRTEEIKERALLYEGRKHYFVINLAQRAGALKEFVVEVLGPEDDIVFFEYAKKTNRTHGPAIVGIETPSNKNFLSLKENIEKCGIKYEYLNNKDSLFRYIV</sequence>
<comment type="similarity">
    <text evidence="4">Belongs to the serine/threonine dehydratase family.</text>
</comment>
<dbReference type="SUPFAM" id="SSF55021">
    <property type="entry name" value="ACT-like"/>
    <property type="match status" value="1"/>
</dbReference>
<evidence type="ECO:0000256" key="3">
    <source>
        <dbReference type="ARBA" id="ARBA00004810"/>
    </source>
</evidence>
<keyword evidence="8" id="KW-0663">Pyridoxal phosphate</keyword>
<evidence type="ECO:0000256" key="4">
    <source>
        <dbReference type="ARBA" id="ARBA00010869"/>
    </source>
</evidence>
<evidence type="ECO:0000256" key="1">
    <source>
        <dbReference type="ARBA" id="ARBA00001274"/>
    </source>
</evidence>
<dbReference type="GO" id="GO:0003941">
    <property type="term" value="F:L-serine ammonia-lyase activity"/>
    <property type="evidence" value="ECO:0007669"/>
    <property type="project" value="TreeGrafter"/>
</dbReference>
<dbReference type="Proteomes" id="UP000218327">
    <property type="component" value="Unassembled WGS sequence"/>
</dbReference>
<evidence type="ECO:0000256" key="10">
    <source>
        <dbReference type="ARBA" id="ARBA00023304"/>
    </source>
</evidence>
<dbReference type="SUPFAM" id="SSF53686">
    <property type="entry name" value="Tryptophan synthase beta subunit-like PLP-dependent enzymes"/>
    <property type="match status" value="1"/>
</dbReference>
<dbReference type="GO" id="GO:0009097">
    <property type="term" value="P:isoleucine biosynthetic process"/>
    <property type="evidence" value="ECO:0007669"/>
    <property type="project" value="UniProtKB-UniPathway"/>
</dbReference>